<organism evidence="7">
    <name type="scientific">Oppiella nova</name>
    <dbReference type="NCBI Taxonomy" id="334625"/>
    <lineage>
        <taxon>Eukaryota</taxon>
        <taxon>Metazoa</taxon>
        <taxon>Ecdysozoa</taxon>
        <taxon>Arthropoda</taxon>
        <taxon>Chelicerata</taxon>
        <taxon>Arachnida</taxon>
        <taxon>Acari</taxon>
        <taxon>Acariformes</taxon>
        <taxon>Sarcoptiformes</taxon>
        <taxon>Oribatida</taxon>
        <taxon>Brachypylina</taxon>
        <taxon>Oppioidea</taxon>
        <taxon>Oppiidae</taxon>
        <taxon>Oppiella</taxon>
    </lineage>
</organism>
<dbReference type="Pfam" id="PF01704">
    <property type="entry name" value="UDPGP"/>
    <property type="match status" value="1"/>
</dbReference>
<evidence type="ECO:0000256" key="2">
    <source>
        <dbReference type="ARBA" id="ARBA00010401"/>
    </source>
</evidence>
<dbReference type="OrthoDB" id="532420at2759"/>
<evidence type="ECO:0000256" key="1">
    <source>
        <dbReference type="ARBA" id="ARBA00005208"/>
    </source>
</evidence>
<dbReference type="GO" id="GO:0006048">
    <property type="term" value="P:UDP-N-acetylglucosamine biosynthetic process"/>
    <property type="evidence" value="ECO:0007669"/>
    <property type="project" value="TreeGrafter"/>
</dbReference>
<dbReference type="Proteomes" id="UP000728032">
    <property type="component" value="Unassembled WGS sequence"/>
</dbReference>
<dbReference type="InterPro" id="IPR039741">
    <property type="entry name" value="UDP-sugar_pyrophosphorylase"/>
</dbReference>
<dbReference type="GO" id="GO:0003977">
    <property type="term" value="F:UDP-N-acetylglucosamine diphosphorylase activity"/>
    <property type="evidence" value="ECO:0007669"/>
    <property type="project" value="UniProtKB-EC"/>
</dbReference>
<keyword evidence="5" id="KW-0548">Nucleotidyltransferase</keyword>
<evidence type="ECO:0000256" key="5">
    <source>
        <dbReference type="ARBA" id="ARBA00022695"/>
    </source>
</evidence>
<dbReference type="Gene3D" id="2.10.10.100">
    <property type="match status" value="1"/>
</dbReference>
<dbReference type="PANTHER" id="PTHR11952">
    <property type="entry name" value="UDP- GLUCOSE PYROPHOSPHORYLASE"/>
    <property type="match status" value="1"/>
</dbReference>
<evidence type="ECO:0000313" key="8">
    <source>
        <dbReference type="Proteomes" id="UP000728032"/>
    </source>
</evidence>
<proteinExistence type="inferred from homology"/>
<keyword evidence="4" id="KW-0808">Transferase</keyword>
<evidence type="ECO:0000256" key="6">
    <source>
        <dbReference type="ARBA" id="ARBA00048493"/>
    </source>
</evidence>
<dbReference type="InterPro" id="IPR029044">
    <property type="entry name" value="Nucleotide-diphossugar_trans"/>
</dbReference>
<dbReference type="Gene3D" id="3.90.550.10">
    <property type="entry name" value="Spore Coat Polysaccharide Biosynthesis Protein SpsA, Chain A"/>
    <property type="match status" value="1"/>
</dbReference>
<dbReference type="FunFam" id="3.90.550.10:FF:000075">
    <property type="entry name" value="Probable UDP-N-acetylglucosamine pyrophosphorylase"/>
    <property type="match status" value="1"/>
</dbReference>
<protein>
    <recommendedName>
        <fullName evidence="3">UDP-N-acetylglucosamine diphosphorylase</fullName>
        <ecNumber evidence="3">2.7.7.23</ecNumber>
    </recommendedName>
</protein>
<comment type="pathway">
    <text evidence="1">Nucleotide-sugar biosynthesis; UDP-N-acetyl-alpha-D-glucosamine biosynthesis; UDP-N-acetyl-alpha-D-glucosamine from N-acetyl-alpha-D-glucosamine 1-phosphate: step 1/1.</text>
</comment>
<accession>A0A7R9QFV0</accession>
<dbReference type="AlphaFoldDB" id="A0A7R9QFV0"/>
<evidence type="ECO:0000313" key="7">
    <source>
        <dbReference type="EMBL" id="CAD7643333.1"/>
    </source>
</evidence>
<dbReference type="SUPFAM" id="SSF53448">
    <property type="entry name" value="Nucleotide-diphospho-sugar transferases"/>
    <property type="match status" value="1"/>
</dbReference>
<dbReference type="PANTHER" id="PTHR11952:SF2">
    <property type="entry name" value="LD24639P"/>
    <property type="match status" value="1"/>
</dbReference>
<comment type="similarity">
    <text evidence="2">Belongs to the UDPGP type 1 family.</text>
</comment>
<comment type="catalytic activity">
    <reaction evidence="6">
        <text>N-acetyl-alpha-D-glucosamine 1-phosphate + UTP + H(+) = UDP-N-acetyl-alpha-D-glucosamine + diphosphate</text>
        <dbReference type="Rhea" id="RHEA:13509"/>
        <dbReference type="ChEBI" id="CHEBI:15378"/>
        <dbReference type="ChEBI" id="CHEBI:33019"/>
        <dbReference type="ChEBI" id="CHEBI:46398"/>
        <dbReference type="ChEBI" id="CHEBI:57705"/>
        <dbReference type="ChEBI" id="CHEBI:57776"/>
        <dbReference type="EC" id="2.7.7.23"/>
    </reaction>
</comment>
<gene>
    <name evidence="7" type="ORF">ONB1V03_LOCUS4080</name>
</gene>
<reference evidence="7" key="1">
    <citation type="submission" date="2020-11" db="EMBL/GenBank/DDBJ databases">
        <authorList>
            <person name="Tran Van P."/>
        </authorList>
    </citation>
    <scope>NUCLEOTIDE SEQUENCE</scope>
</reference>
<dbReference type="EMBL" id="CAJPVJ010001330">
    <property type="protein sequence ID" value="CAG2164529.1"/>
    <property type="molecule type" value="Genomic_DNA"/>
</dbReference>
<dbReference type="EC" id="2.7.7.23" evidence="3"/>
<dbReference type="CDD" id="cd04193">
    <property type="entry name" value="UDPGlcNAc_PPase"/>
    <property type="match status" value="1"/>
</dbReference>
<dbReference type="EMBL" id="OC916155">
    <property type="protein sequence ID" value="CAD7643333.1"/>
    <property type="molecule type" value="Genomic_DNA"/>
</dbReference>
<evidence type="ECO:0000256" key="4">
    <source>
        <dbReference type="ARBA" id="ARBA00022679"/>
    </source>
</evidence>
<sequence length="546" mass="60772">MSDLNSVQQLLHQHKQSHLIAFWDQISEEQQRLLLNDLKTINFAKVCRAFDETMNTNCDQNEKIDDSLEALSPQVHESITRTSKEKLDSYRQSGRVAALLLAGGQGTRLGVNYPKGMYDVGLPSHKTLYQLQGERILRLEQLAYDLTGKKGSIPWYIMTSEATKEPTLEFFRKNSYFGLSPENVVVFEQSTYPCFQFDGKIILETPFKVARAPDGNGGLYNALTDRGVLDDMQKRGIEHIQVYCVDNILVKVADPTFIGYCISKGAEAAAKVVQKAFPTEAVGIICKVKGKYKVVEYSEVSLQTAQKRSANGRLTFDAGNICNHYFTLNFLQNNVSGKDLIHHIAKKKIAYIDSNGQEVKPEKPNGIKLEKFVFDVFEFTDKFVVWEVLREDEFSPLKNGDGSDKDNPTTARLSVYNLHQRFVLNSGGKFVDENGKTIPLIPSHNEGQVICEISPLISYDGEGLDKLVAGKVFQTPLIINGSDPQAIKSKLNAIKQTNGTTIQPSLNNVVFGSISLFHASSDLSILKNIHGFSTPGSQQLNGTSLM</sequence>
<dbReference type="InterPro" id="IPR002618">
    <property type="entry name" value="UDPGP_fam"/>
</dbReference>
<keyword evidence="8" id="KW-1185">Reference proteome</keyword>
<name>A0A7R9QFV0_9ACAR</name>
<evidence type="ECO:0000256" key="3">
    <source>
        <dbReference type="ARBA" id="ARBA00012457"/>
    </source>
</evidence>